<feature type="region of interest" description="Disordered" evidence="1">
    <location>
        <begin position="99"/>
        <end position="131"/>
    </location>
</feature>
<dbReference type="EMBL" id="CAJNNV010027370">
    <property type="protein sequence ID" value="CAE8620171.1"/>
    <property type="molecule type" value="Genomic_DNA"/>
</dbReference>
<feature type="non-terminal residue" evidence="2">
    <location>
        <position position="1"/>
    </location>
</feature>
<protein>
    <submittedName>
        <fullName evidence="2">Uncharacterized protein</fullName>
    </submittedName>
</protein>
<comment type="caution">
    <text evidence="2">The sequence shown here is derived from an EMBL/GenBank/DDBJ whole genome shotgun (WGS) entry which is preliminary data.</text>
</comment>
<evidence type="ECO:0000313" key="2">
    <source>
        <dbReference type="EMBL" id="CAE8620171.1"/>
    </source>
</evidence>
<sequence length="131" mass="14182">MSLEATLPGETSWPSPAAWPGWTQHIDEVLQAAGGGLHWRRLESVLVARYCVSQLAAGERDAAAHCLTDELIRWIGACALASIPEEYLSRQSGLVRLSAAAGVPSQPQKRQRPAEAQETELAASPEGKRRK</sequence>
<reference evidence="2" key="1">
    <citation type="submission" date="2021-02" db="EMBL/GenBank/DDBJ databases">
        <authorList>
            <person name="Dougan E. K."/>
            <person name="Rhodes N."/>
            <person name="Thang M."/>
            <person name="Chan C."/>
        </authorList>
    </citation>
    <scope>NUCLEOTIDE SEQUENCE</scope>
</reference>
<gene>
    <name evidence="2" type="ORF">PGLA1383_LOCUS37737</name>
</gene>
<keyword evidence="3" id="KW-1185">Reference proteome</keyword>
<evidence type="ECO:0000256" key="1">
    <source>
        <dbReference type="SAM" id="MobiDB-lite"/>
    </source>
</evidence>
<dbReference type="Proteomes" id="UP000654075">
    <property type="component" value="Unassembled WGS sequence"/>
</dbReference>
<accession>A0A813G267</accession>
<dbReference type="AlphaFoldDB" id="A0A813G267"/>
<proteinExistence type="predicted"/>
<evidence type="ECO:0000313" key="3">
    <source>
        <dbReference type="Proteomes" id="UP000654075"/>
    </source>
</evidence>
<name>A0A813G267_POLGL</name>
<organism evidence="2 3">
    <name type="scientific">Polarella glacialis</name>
    <name type="common">Dinoflagellate</name>
    <dbReference type="NCBI Taxonomy" id="89957"/>
    <lineage>
        <taxon>Eukaryota</taxon>
        <taxon>Sar</taxon>
        <taxon>Alveolata</taxon>
        <taxon>Dinophyceae</taxon>
        <taxon>Suessiales</taxon>
        <taxon>Suessiaceae</taxon>
        <taxon>Polarella</taxon>
    </lineage>
</organism>